<evidence type="ECO:0000313" key="2">
    <source>
        <dbReference type="EnsemblFungi" id="EJT68569"/>
    </source>
</evidence>
<dbReference type="VEuPathDB" id="FungiDB:GGTG_13855"/>
<sequence length="59" mass="6118">MCKGLGGLMQGRQGCNRKGGSKGLGAWMPEAPKVTGHWPAAADPLGRLIVAIPDCQRSS</sequence>
<reference evidence="1" key="3">
    <citation type="submission" date="2010-09" db="EMBL/GenBank/DDBJ databases">
        <title>Annotation of Gaeumannomyces graminis var. tritici R3-111a-1.</title>
        <authorList>
            <consortium name="The Broad Institute Genome Sequencing Platform"/>
            <person name="Ma L.-J."/>
            <person name="Dead R."/>
            <person name="Young S.K."/>
            <person name="Zeng Q."/>
            <person name="Gargeya S."/>
            <person name="Fitzgerald M."/>
            <person name="Haas B."/>
            <person name="Abouelleil A."/>
            <person name="Alvarado L."/>
            <person name="Arachchi H.M."/>
            <person name="Berlin A."/>
            <person name="Brown A."/>
            <person name="Chapman S.B."/>
            <person name="Chen Z."/>
            <person name="Dunbar C."/>
            <person name="Freedman E."/>
            <person name="Gearin G."/>
            <person name="Gellesch M."/>
            <person name="Goldberg J."/>
            <person name="Griggs A."/>
            <person name="Gujja S."/>
            <person name="Heiman D."/>
            <person name="Howarth C."/>
            <person name="Larson L."/>
            <person name="Lui A."/>
            <person name="MacDonald P.J.P."/>
            <person name="Mehta T."/>
            <person name="Montmayeur A."/>
            <person name="Murphy C."/>
            <person name="Neiman D."/>
            <person name="Pearson M."/>
            <person name="Priest M."/>
            <person name="Roberts A."/>
            <person name="Saif S."/>
            <person name="Shea T."/>
            <person name="Shenoy N."/>
            <person name="Sisk P."/>
            <person name="Stolte C."/>
            <person name="Sykes S."/>
            <person name="Yandava C."/>
            <person name="Wortman J."/>
            <person name="Nusbaum C."/>
            <person name="Birren B."/>
        </authorList>
    </citation>
    <scope>NUCLEOTIDE SEQUENCE</scope>
    <source>
        <strain evidence="1">R3-111a-1</strain>
    </source>
</reference>
<accession>J3PK10</accession>
<keyword evidence="3" id="KW-1185">Reference proteome</keyword>
<dbReference type="AlphaFoldDB" id="J3PK10"/>
<dbReference type="Proteomes" id="UP000006039">
    <property type="component" value="Unassembled WGS sequence"/>
</dbReference>
<dbReference type="EMBL" id="GL385460">
    <property type="protein sequence ID" value="EJT68569.1"/>
    <property type="molecule type" value="Genomic_DNA"/>
</dbReference>
<dbReference type="EnsemblFungi" id="EJT68569">
    <property type="protein sequence ID" value="EJT68569"/>
    <property type="gene ID" value="GGTG_13855"/>
</dbReference>
<gene>
    <name evidence="2" type="primary">20354313</name>
    <name evidence="1" type="ORF">GGTG_13855</name>
</gene>
<reference evidence="1" key="2">
    <citation type="submission" date="2010-07" db="EMBL/GenBank/DDBJ databases">
        <authorList>
            <consortium name="The Broad Institute Genome Sequencing Platform"/>
            <consortium name="Broad Institute Genome Sequencing Center for Infectious Disease"/>
            <person name="Ma L.-J."/>
            <person name="Dead R."/>
            <person name="Young S."/>
            <person name="Zeng Q."/>
            <person name="Koehrsen M."/>
            <person name="Alvarado L."/>
            <person name="Berlin A."/>
            <person name="Chapman S.B."/>
            <person name="Chen Z."/>
            <person name="Freedman E."/>
            <person name="Gellesch M."/>
            <person name="Goldberg J."/>
            <person name="Griggs A."/>
            <person name="Gujja S."/>
            <person name="Heilman E.R."/>
            <person name="Heiman D."/>
            <person name="Hepburn T."/>
            <person name="Howarth C."/>
            <person name="Jen D."/>
            <person name="Larson L."/>
            <person name="Mehta T."/>
            <person name="Neiman D."/>
            <person name="Pearson M."/>
            <person name="Roberts A."/>
            <person name="Saif S."/>
            <person name="Shea T."/>
            <person name="Shenoy N."/>
            <person name="Sisk P."/>
            <person name="Stolte C."/>
            <person name="Sykes S."/>
            <person name="Walk T."/>
            <person name="White J."/>
            <person name="Yandava C."/>
            <person name="Haas B."/>
            <person name="Nusbaum C."/>
            <person name="Birren B."/>
        </authorList>
    </citation>
    <scope>NUCLEOTIDE SEQUENCE</scope>
    <source>
        <strain evidence="1">R3-111a-1</strain>
    </source>
</reference>
<name>J3PK10_GAET3</name>
<dbReference type="HOGENOM" id="CLU_2960915_0_0_1"/>
<reference evidence="3" key="1">
    <citation type="submission" date="2010-07" db="EMBL/GenBank/DDBJ databases">
        <title>The genome sequence of Gaeumannomyces graminis var. tritici strain R3-111a-1.</title>
        <authorList>
            <consortium name="The Broad Institute Genome Sequencing Platform"/>
            <person name="Ma L.-J."/>
            <person name="Dead R."/>
            <person name="Young S."/>
            <person name="Zeng Q."/>
            <person name="Koehrsen M."/>
            <person name="Alvarado L."/>
            <person name="Berlin A."/>
            <person name="Chapman S.B."/>
            <person name="Chen Z."/>
            <person name="Freedman E."/>
            <person name="Gellesch M."/>
            <person name="Goldberg J."/>
            <person name="Griggs A."/>
            <person name="Gujja S."/>
            <person name="Heilman E.R."/>
            <person name="Heiman D."/>
            <person name="Hepburn T."/>
            <person name="Howarth C."/>
            <person name="Jen D."/>
            <person name="Larson L."/>
            <person name="Mehta T."/>
            <person name="Neiman D."/>
            <person name="Pearson M."/>
            <person name="Roberts A."/>
            <person name="Saif S."/>
            <person name="Shea T."/>
            <person name="Shenoy N."/>
            <person name="Sisk P."/>
            <person name="Stolte C."/>
            <person name="Sykes S."/>
            <person name="Walk T."/>
            <person name="White J."/>
            <person name="Yandava C."/>
            <person name="Haas B."/>
            <person name="Nusbaum C."/>
            <person name="Birren B."/>
        </authorList>
    </citation>
    <scope>NUCLEOTIDE SEQUENCE [LARGE SCALE GENOMIC DNA]</scope>
    <source>
        <strain evidence="3">R3-111a-1</strain>
    </source>
</reference>
<reference evidence="2" key="4">
    <citation type="journal article" date="2015" name="G3 (Bethesda)">
        <title>Genome sequences of three phytopathogenic species of the Magnaporthaceae family of fungi.</title>
        <authorList>
            <person name="Okagaki L.H."/>
            <person name="Nunes C.C."/>
            <person name="Sailsbery J."/>
            <person name="Clay B."/>
            <person name="Brown D."/>
            <person name="John T."/>
            <person name="Oh Y."/>
            <person name="Young N."/>
            <person name="Fitzgerald M."/>
            <person name="Haas B.J."/>
            <person name="Zeng Q."/>
            <person name="Young S."/>
            <person name="Adiconis X."/>
            <person name="Fan L."/>
            <person name="Levin J.Z."/>
            <person name="Mitchell T.K."/>
            <person name="Okubara P.A."/>
            <person name="Farman M.L."/>
            <person name="Kohn L.M."/>
            <person name="Birren B."/>
            <person name="Ma L.-J."/>
            <person name="Dean R.A."/>
        </authorList>
    </citation>
    <scope>NUCLEOTIDE SEQUENCE</scope>
    <source>
        <strain evidence="2">R3-111a-1</strain>
    </source>
</reference>
<protein>
    <submittedName>
        <fullName evidence="1 2">Uncharacterized protein</fullName>
    </submittedName>
</protein>
<evidence type="ECO:0000313" key="1">
    <source>
        <dbReference type="EMBL" id="EJT68569.1"/>
    </source>
</evidence>
<reference evidence="2" key="5">
    <citation type="submission" date="2018-04" db="UniProtKB">
        <authorList>
            <consortium name="EnsemblFungi"/>
        </authorList>
    </citation>
    <scope>IDENTIFICATION</scope>
    <source>
        <strain evidence="2">R3-111a-1</strain>
    </source>
</reference>
<evidence type="ECO:0000313" key="3">
    <source>
        <dbReference type="Proteomes" id="UP000006039"/>
    </source>
</evidence>
<dbReference type="RefSeq" id="XP_009230041.1">
    <property type="nucleotide sequence ID" value="XM_009231777.1"/>
</dbReference>
<proteinExistence type="predicted"/>
<organism evidence="1">
    <name type="scientific">Gaeumannomyces tritici (strain R3-111a-1)</name>
    <name type="common">Wheat and barley take-all root rot fungus</name>
    <name type="synonym">Gaeumannomyces graminis var. tritici</name>
    <dbReference type="NCBI Taxonomy" id="644352"/>
    <lineage>
        <taxon>Eukaryota</taxon>
        <taxon>Fungi</taxon>
        <taxon>Dikarya</taxon>
        <taxon>Ascomycota</taxon>
        <taxon>Pezizomycotina</taxon>
        <taxon>Sordariomycetes</taxon>
        <taxon>Sordariomycetidae</taxon>
        <taxon>Magnaporthales</taxon>
        <taxon>Magnaporthaceae</taxon>
        <taxon>Gaeumannomyces</taxon>
    </lineage>
</organism>
<dbReference type="GeneID" id="20354313"/>